<organism evidence="6 7">
    <name type="scientific">Croceicoccus mobilis</name>
    <dbReference type="NCBI Taxonomy" id="1703339"/>
    <lineage>
        <taxon>Bacteria</taxon>
        <taxon>Pseudomonadati</taxon>
        <taxon>Pseudomonadota</taxon>
        <taxon>Alphaproteobacteria</taxon>
        <taxon>Sphingomonadales</taxon>
        <taxon>Erythrobacteraceae</taxon>
        <taxon>Croceicoccus</taxon>
    </lineage>
</organism>
<feature type="transmembrane region" description="Helical" evidence="4">
    <location>
        <begin position="37"/>
        <end position="56"/>
    </location>
</feature>
<dbReference type="PANTHER" id="PTHR11360:SF303">
    <property type="entry name" value="MAJOR FACILITATOR SUPERFAMILY (MFS) PROFILE DOMAIN-CONTAINING PROTEIN"/>
    <property type="match status" value="1"/>
</dbReference>
<dbReference type="EMBL" id="BMIP01000009">
    <property type="protein sequence ID" value="GGD80808.1"/>
    <property type="molecule type" value="Genomic_DNA"/>
</dbReference>
<dbReference type="PANTHER" id="PTHR11360">
    <property type="entry name" value="MONOCARBOXYLATE TRANSPORTER"/>
    <property type="match status" value="1"/>
</dbReference>
<proteinExistence type="predicted"/>
<evidence type="ECO:0000313" key="6">
    <source>
        <dbReference type="EMBL" id="GGD80808.1"/>
    </source>
</evidence>
<protein>
    <recommendedName>
        <fullName evidence="5">Major facilitator superfamily (MFS) profile domain-containing protein</fullName>
    </recommendedName>
</protein>
<keyword evidence="7" id="KW-1185">Reference proteome</keyword>
<dbReference type="InterPro" id="IPR011701">
    <property type="entry name" value="MFS"/>
</dbReference>
<feature type="transmembrane region" description="Helical" evidence="4">
    <location>
        <begin position="68"/>
        <end position="89"/>
    </location>
</feature>
<dbReference type="Pfam" id="PF07690">
    <property type="entry name" value="MFS_1"/>
    <property type="match status" value="2"/>
</dbReference>
<reference evidence="6" key="2">
    <citation type="submission" date="2020-09" db="EMBL/GenBank/DDBJ databases">
        <authorList>
            <person name="Sun Q."/>
            <person name="Zhou Y."/>
        </authorList>
    </citation>
    <scope>NUCLEOTIDE SEQUENCE</scope>
    <source>
        <strain evidence="6">CGMCC 1.15360</strain>
    </source>
</reference>
<feature type="domain" description="Major facilitator superfamily (MFS) profile" evidence="5">
    <location>
        <begin position="138"/>
        <end position="362"/>
    </location>
</feature>
<accession>A0A916Z890</accession>
<evidence type="ECO:0000256" key="2">
    <source>
        <dbReference type="ARBA" id="ARBA00022989"/>
    </source>
</evidence>
<feature type="transmembrane region" description="Helical" evidence="4">
    <location>
        <begin position="95"/>
        <end position="120"/>
    </location>
</feature>
<feature type="transmembrane region" description="Helical" evidence="4">
    <location>
        <begin position="155"/>
        <end position="175"/>
    </location>
</feature>
<keyword evidence="1 4" id="KW-0812">Transmembrane</keyword>
<evidence type="ECO:0000313" key="7">
    <source>
        <dbReference type="Proteomes" id="UP000612349"/>
    </source>
</evidence>
<reference evidence="6" key="1">
    <citation type="journal article" date="2014" name="Int. J. Syst. Evol. Microbiol.">
        <title>Complete genome sequence of Corynebacterium casei LMG S-19264T (=DSM 44701T), isolated from a smear-ripened cheese.</title>
        <authorList>
            <consortium name="US DOE Joint Genome Institute (JGI-PGF)"/>
            <person name="Walter F."/>
            <person name="Albersmeier A."/>
            <person name="Kalinowski J."/>
            <person name="Ruckert C."/>
        </authorList>
    </citation>
    <scope>NUCLEOTIDE SEQUENCE</scope>
    <source>
        <strain evidence="6">CGMCC 1.15360</strain>
    </source>
</reference>
<evidence type="ECO:0000256" key="3">
    <source>
        <dbReference type="ARBA" id="ARBA00023136"/>
    </source>
</evidence>
<dbReference type="InterPro" id="IPR020846">
    <property type="entry name" value="MFS_dom"/>
</dbReference>
<gene>
    <name evidence="6" type="ORF">GCM10010990_33370</name>
</gene>
<keyword evidence="3 4" id="KW-0472">Membrane</keyword>
<dbReference type="InterPro" id="IPR050327">
    <property type="entry name" value="Proton-linked_MCT"/>
</dbReference>
<evidence type="ECO:0000259" key="5">
    <source>
        <dbReference type="PROSITE" id="PS50850"/>
    </source>
</evidence>
<dbReference type="PROSITE" id="PS50850">
    <property type="entry name" value="MFS"/>
    <property type="match status" value="1"/>
</dbReference>
<feature type="transmembrane region" description="Helical" evidence="4">
    <location>
        <begin position="334"/>
        <end position="355"/>
    </location>
</feature>
<sequence>MLVIVFLAQNCAIGMNFGIYGTIVTALEAEYATTRTLAASGLAAMTLVMGLSSPLVGRLTRRVSLRAMMIAGALICATGYALLALAPSIGAVLAIYALVIGPGVCLLGVLPSSTLVANWFHGGKGRALGFVNMPLFVSLFPILTAFVLAGYGLEGVFVMALGVSLALVPVLLAVVDTPARAGCEAYGANAEAGPQADAQAPGAGPLLEGRALHGNRSFQLIWFGIGAAIGALLFGWLADRIGGRRAVVVQALCWTVPWALLLVLGANLPLLLVAAGLAGMMSGAIVGLCGVLVGSWLGAQNFATAMGQVYFYKVPFLFGAAPLAGFLFEETGSYRLPVLLHIASFALVAALFGAFRPRPLSD</sequence>
<evidence type="ECO:0000256" key="4">
    <source>
        <dbReference type="SAM" id="Phobius"/>
    </source>
</evidence>
<feature type="transmembrane region" description="Helical" evidence="4">
    <location>
        <begin position="127"/>
        <end position="149"/>
    </location>
</feature>
<feature type="transmembrane region" description="Helical" evidence="4">
    <location>
        <begin position="220"/>
        <end position="238"/>
    </location>
</feature>
<name>A0A916Z890_9SPHN</name>
<feature type="transmembrane region" description="Helical" evidence="4">
    <location>
        <begin position="270"/>
        <end position="297"/>
    </location>
</feature>
<dbReference type="SUPFAM" id="SSF103473">
    <property type="entry name" value="MFS general substrate transporter"/>
    <property type="match status" value="1"/>
</dbReference>
<dbReference type="InterPro" id="IPR036259">
    <property type="entry name" value="MFS_trans_sf"/>
</dbReference>
<comment type="caution">
    <text evidence="6">The sequence shown here is derived from an EMBL/GenBank/DDBJ whole genome shotgun (WGS) entry which is preliminary data.</text>
</comment>
<dbReference type="AlphaFoldDB" id="A0A916Z890"/>
<dbReference type="Proteomes" id="UP000612349">
    <property type="component" value="Unassembled WGS sequence"/>
</dbReference>
<feature type="transmembrane region" description="Helical" evidence="4">
    <location>
        <begin position="309"/>
        <end position="328"/>
    </location>
</feature>
<dbReference type="GO" id="GO:0008028">
    <property type="term" value="F:monocarboxylic acid transmembrane transporter activity"/>
    <property type="evidence" value="ECO:0007669"/>
    <property type="project" value="TreeGrafter"/>
</dbReference>
<evidence type="ECO:0000256" key="1">
    <source>
        <dbReference type="ARBA" id="ARBA00022692"/>
    </source>
</evidence>
<dbReference type="Gene3D" id="1.20.1250.20">
    <property type="entry name" value="MFS general substrate transporter like domains"/>
    <property type="match status" value="2"/>
</dbReference>
<keyword evidence="2 4" id="KW-1133">Transmembrane helix</keyword>